<name>A0ABV7FPR9_9ALTE</name>
<evidence type="ECO:0000313" key="2">
    <source>
        <dbReference type="Proteomes" id="UP001595478"/>
    </source>
</evidence>
<protein>
    <submittedName>
        <fullName evidence="1">Uncharacterized protein</fullName>
    </submittedName>
</protein>
<proteinExistence type="predicted"/>
<gene>
    <name evidence="1" type="ORF">ACFOHL_06515</name>
</gene>
<sequence length="383" mass="42872">MTTHEIDRFVPVKSANTDSLPKFGYDRQVLPHTAVNQPSFDKYERVAANESVVAKVLSQSIEDALDRPKQTLPLPTNSNSKKFEYASHGLANVARISENILNEVKSTMFSAFSGNNATGDVTYFKEEVIKGISIGVKNAKEELGLNTEGQIIKQLDTFEASLIREINDLPKDIYHLSALKHKADFLGTDQSLNELKINLSHENASVSIKFMQHTLEEVQTDSAMYNTAKSNLLFSVTGSYANQELDNVADIVNKADELVNQFYIQDIETIFQRAKNKGASENEIISIAKQIINKEHQASTIPIYEEIKHVDAANDTNELKALRKVAEYVANLHDFVGSAEAKFASRSEYKQIINGIVNQMEDVQVPDLLQAINKFHSFNEKFI</sequence>
<keyword evidence="2" id="KW-1185">Reference proteome</keyword>
<accession>A0ABV7FPR9</accession>
<reference evidence="2" key="1">
    <citation type="journal article" date="2019" name="Int. J. Syst. Evol. Microbiol.">
        <title>The Global Catalogue of Microorganisms (GCM) 10K type strain sequencing project: providing services to taxonomists for standard genome sequencing and annotation.</title>
        <authorList>
            <consortium name="The Broad Institute Genomics Platform"/>
            <consortium name="The Broad Institute Genome Sequencing Center for Infectious Disease"/>
            <person name="Wu L."/>
            <person name="Ma J."/>
        </authorList>
    </citation>
    <scope>NUCLEOTIDE SEQUENCE [LARGE SCALE GENOMIC DNA]</scope>
    <source>
        <strain evidence="2">KCTC 52473</strain>
    </source>
</reference>
<evidence type="ECO:0000313" key="1">
    <source>
        <dbReference type="EMBL" id="MFC3121268.1"/>
    </source>
</evidence>
<dbReference type="RefSeq" id="WP_376919402.1">
    <property type="nucleotide sequence ID" value="NZ_JBHRSW010000007.1"/>
</dbReference>
<organism evidence="1 2">
    <name type="scientific">Agaribacter flavus</name>
    <dbReference type="NCBI Taxonomy" id="1902781"/>
    <lineage>
        <taxon>Bacteria</taxon>
        <taxon>Pseudomonadati</taxon>
        <taxon>Pseudomonadota</taxon>
        <taxon>Gammaproteobacteria</taxon>
        <taxon>Alteromonadales</taxon>
        <taxon>Alteromonadaceae</taxon>
        <taxon>Agaribacter</taxon>
    </lineage>
</organism>
<dbReference type="EMBL" id="JBHRSW010000007">
    <property type="protein sequence ID" value="MFC3121268.1"/>
    <property type="molecule type" value="Genomic_DNA"/>
</dbReference>
<dbReference type="Proteomes" id="UP001595478">
    <property type="component" value="Unassembled WGS sequence"/>
</dbReference>
<comment type="caution">
    <text evidence="1">The sequence shown here is derived from an EMBL/GenBank/DDBJ whole genome shotgun (WGS) entry which is preliminary data.</text>
</comment>